<feature type="transmembrane region" description="Helical" evidence="4">
    <location>
        <begin position="45"/>
        <end position="61"/>
    </location>
</feature>
<keyword evidence="3 4" id="KW-0472">Membrane</keyword>
<dbReference type="EMBL" id="CP001751">
    <property type="protein sequence ID" value="ADE40115.1"/>
    <property type="molecule type" value="Genomic_DNA"/>
</dbReference>
<dbReference type="RefSeq" id="WP_013046742.1">
    <property type="nucleotide sequence ID" value="NC_014010.1"/>
</dbReference>
<keyword evidence="1 4" id="KW-0812">Transmembrane</keyword>
<dbReference type="Pfam" id="PF04588">
    <property type="entry name" value="HIG_1_N"/>
    <property type="match status" value="1"/>
</dbReference>
<feature type="transmembrane region" description="Helical" evidence="4">
    <location>
        <begin position="6"/>
        <end position="24"/>
    </location>
</feature>
<name>D5BMS2_PUNMI</name>
<feature type="domain" description="HIG1" evidence="5">
    <location>
        <begin position="1"/>
        <end position="66"/>
    </location>
</feature>
<dbReference type="STRING" id="488538.SAR116_1872"/>
<evidence type="ECO:0000313" key="7">
    <source>
        <dbReference type="Proteomes" id="UP000007460"/>
    </source>
</evidence>
<gene>
    <name evidence="6" type="ordered locus">SAR116_1872</name>
</gene>
<evidence type="ECO:0000313" key="6">
    <source>
        <dbReference type="EMBL" id="ADE40115.1"/>
    </source>
</evidence>
<sequence>MSIDQIILIAALLIVAAILGWGVMTMARGGDYNVKNSNRIMRYRIIFQALALIIILGLMWYRKTNG</sequence>
<dbReference type="HOGENOM" id="CLU_186083_0_0_5"/>
<accession>D5BMS2</accession>
<organism evidence="6 7">
    <name type="scientific">Puniceispirillum marinum (strain IMCC1322)</name>
    <dbReference type="NCBI Taxonomy" id="488538"/>
    <lineage>
        <taxon>Bacteria</taxon>
        <taxon>Pseudomonadati</taxon>
        <taxon>Pseudomonadota</taxon>
        <taxon>Alphaproteobacteria</taxon>
        <taxon>Candidatus Puniceispirillales</taxon>
        <taxon>Candidatus Puniceispirillaceae</taxon>
        <taxon>Candidatus Puniceispirillum</taxon>
    </lineage>
</organism>
<proteinExistence type="predicted"/>
<evidence type="ECO:0000256" key="2">
    <source>
        <dbReference type="ARBA" id="ARBA00022989"/>
    </source>
</evidence>
<evidence type="ECO:0000256" key="3">
    <source>
        <dbReference type="ARBA" id="ARBA00023136"/>
    </source>
</evidence>
<evidence type="ECO:0000256" key="4">
    <source>
        <dbReference type="SAM" id="Phobius"/>
    </source>
</evidence>
<dbReference type="Gene3D" id="6.10.140.1320">
    <property type="match status" value="1"/>
</dbReference>
<dbReference type="InterPro" id="IPR007667">
    <property type="entry name" value="Hypoxia_induced_domain"/>
</dbReference>
<dbReference type="Proteomes" id="UP000007460">
    <property type="component" value="Chromosome"/>
</dbReference>
<dbReference type="KEGG" id="apb:SAR116_1872"/>
<evidence type="ECO:0000259" key="5">
    <source>
        <dbReference type="PROSITE" id="PS51503"/>
    </source>
</evidence>
<dbReference type="NCBIfam" id="NF033233">
    <property type="entry name" value="twin_helix"/>
    <property type="match status" value="1"/>
</dbReference>
<keyword evidence="7" id="KW-1185">Reference proteome</keyword>
<protein>
    <recommendedName>
        <fullName evidence="5">HIG1 domain-containing protein</fullName>
    </recommendedName>
</protein>
<evidence type="ECO:0000256" key="1">
    <source>
        <dbReference type="ARBA" id="ARBA00022692"/>
    </source>
</evidence>
<keyword evidence="2 4" id="KW-1133">Transmembrane helix</keyword>
<dbReference type="PROSITE" id="PS51503">
    <property type="entry name" value="HIG1"/>
    <property type="match status" value="1"/>
</dbReference>
<dbReference type="AlphaFoldDB" id="D5BMS2"/>
<reference evidence="6 7" key="1">
    <citation type="journal article" date="2010" name="J. Bacteriol.">
        <title>Complete genome sequence of "Candidatus Puniceispirillum marinum" IMCC1322, a representative of the SAR116 clade in the Alphaproteobacteria.</title>
        <authorList>
            <person name="Oh H.M."/>
            <person name="Kwon K.K."/>
            <person name="Kang I."/>
            <person name="Kang S.G."/>
            <person name="Lee J.H."/>
            <person name="Kim S.J."/>
            <person name="Cho J.C."/>
        </authorList>
    </citation>
    <scope>NUCLEOTIDE SEQUENCE [LARGE SCALE GENOMIC DNA]</scope>
    <source>
        <strain evidence="6 7">IMCC1322</strain>
    </source>
</reference>